<gene>
    <name evidence="2" type="ORF">SADUNF_Sadunf19G0092900</name>
</gene>
<dbReference type="Proteomes" id="UP000657918">
    <property type="component" value="Unassembled WGS sequence"/>
</dbReference>
<evidence type="ECO:0000313" key="2">
    <source>
        <dbReference type="EMBL" id="KAF9661671.1"/>
    </source>
</evidence>
<dbReference type="AlphaFoldDB" id="A0A835MI17"/>
<protein>
    <submittedName>
        <fullName evidence="2">Uncharacterized protein</fullName>
    </submittedName>
</protein>
<reference evidence="2 3" key="1">
    <citation type="submission" date="2020-10" db="EMBL/GenBank/DDBJ databases">
        <title>Plant Genome Project.</title>
        <authorList>
            <person name="Zhang R.-G."/>
        </authorList>
    </citation>
    <scope>NUCLEOTIDE SEQUENCE [LARGE SCALE GENOMIC DNA]</scope>
    <source>
        <strain evidence="2">FAFU-HL-1</strain>
        <tissue evidence="2">Leaf</tissue>
    </source>
</reference>
<dbReference type="EMBL" id="JADGMS010000019">
    <property type="protein sequence ID" value="KAF9661671.1"/>
    <property type="molecule type" value="Genomic_DNA"/>
</dbReference>
<proteinExistence type="predicted"/>
<keyword evidence="3" id="KW-1185">Reference proteome</keyword>
<sequence length="100" mass="10950">MFDPATVDIETSRTTAAGVGCDGGCFVVAYFQKTLKILTSSYKRNSSGGTASTSSDNRTTSQGNNILHHIFRSSWRNRTSNISYGYSRLTLDNNKKSSKI</sequence>
<organism evidence="2 3">
    <name type="scientific">Salix dunnii</name>
    <dbReference type="NCBI Taxonomy" id="1413687"/>
    <lineage>
        <taxon>Eukaryota</taxon>
        <taxon>Viridiplantae</taxon>
        <taxon>Streptophyta</taxon>
        <taxon>Embryophyta</taxon>
        <taxon>Tracheophyta</taxon>
        <taxon>Spermatophyta</taxon>
        <taxon>Magnoliopsida</taxon>
        <taxon>eudicotyledons</taxon>
        <taxon>Gunneridae</taxon>
        <taxon>Pentapetalae</taxon>
        <taxon>rosids</taxon>
        <taxon>fabids</taxon>
        <taxon>Malpighiales</taxon>
        <taxon>Salicaceae</taxon>
        <taxon>Saliceae</taxon>
        <taxon>Salix</taxon>
    </lineage>
</organism>
<accession>A0A835MI17</accession>
<feature type="region of interest" description="Disordered" evidence="1">
    <location>
        <begin position="43"/>
        <end position="62"/>
    </location>
</feature>
<evidence type="ECO:0000313" key="3">
    <source>
        <dbReference type="Proteomes" id="UP000657918"/>
    </source>
</evidence>
<dbReference type="OrthoDB" id="10593346at2759"/>
<evidence type="ECO:0000256" key="1">
    <source>
        <dbReference type="SAM" id="MobiDB-lite"/>
    </source>
</evidence>
<name>A0A835MI17_9ROSI</name>
<comment type="caution">
    <text evidence="2">The sequence shown here is derived from an EMBL/GenBank/DDBJ whole genome shotgun (WGS) entry which is preliminary data.</text>
</comment>